<organism evidence="2 3">
    <name type="scientific">Linderina pennispora</name>
    <dbReference type="NCBI Taxonomy" id="61395"/>
    <lineage>
        <taxon>Eukaryota</taxon>
        <taxon>Fungi</taxon>
        <taxon>Fungi incertae sedis</taxon>
        <taxon>Zoopagomycota</taxon>
        <taxon>Kickxellomycotina</taxon>
        <taxon>Kickxellomycetes</taxon>
        <taxon>Kickxellales</taxon>
        <taxon>Kickxellaceae</taxon>
        <taxon>Linderina</taxon>
    </lineage>
</organism>
<feature type="signal peptide" evidence="1">
    <location>
        <begin position="1"/>
        <end position="22"/>
    </location>
</feature>
<dbReference type="AlphaFoldDB" id="A0A1Y1WA11"/>
<sequence length="98" mass="10461">MTSKNALTSVGLFAMHAGCVCSDMGFMVQSSACLFPLSHQLCILNLCVNDGYIHTAEGKSPSCYQHFALASSTLNSVADQTWHGSRHPGFSSTSFSKP</sequence>
<name>A0A1Y1WA11_9FUNG</name>
<comment type="caution">
    <text evidence="2">The sequence shown here is derived from an EMBL/GenBank/DDBJ whole genome shotgun (WGS) entry which is preliminary data.</text>
</comment>
<evidence type="ECO:0000313" key="2">
    <source>
        <dbReference type="EMBL" id="ORX70076.1"/>
    </source>
</evidence>
<protein>
    <recommendedName>
        <fullName evidence="4">Secreted protein</fullName>
    </recommendedName>
</protein>
<proteinExistence type="predicted"/>
<keyword evidence="3" id="KW-1185">Reference proteome</keyword>
<dbReference type="GeneID" id="63804090"/>
<evidence type="ECO:0008006" key="4">
    <source>
        <dbReference type="Google" id="ProtNLM"/>
    </source>
</evidence>
<gene>
    <name evidence="2" type="ORF">DL89DRAFT_267307</name>
</gene>
<evidence type="ECO:0000313" key="3">
    <source>
        <dbReference type="Proteomes" id="UP000193922"/>
    </source>
</evidence>
<evidence type="ECO:0000256" key="1">
    <source>
        <dbReference type="SAM" id="SignalP"/>
    </source>
</evidence>
<reference evidence="2 3" key="1">
    <citation type="submission" date="2016-07" db="EMBL/GenBank/DDBJ databases">
        <title>Pervasive Adenine N6-methylation of Active Genes in Fungi.</title>
        <authorList>
            <consortium name="DOE Joint Genome Institute"/>
            <person name="Mondo S.J."/>
            <person name="Dannebaum R.O."/>
            <person name="Kuo R.C."/>
            <person name="Labutti K."/>
            <person name="Haridas S."/>
            <person name="Kuo A."/>
            <person name="Salamov A."/>
            <person name="Ahrendt S.R."/>
            <person name="Lipzen A."/>
            <person name="Sullivan W."/>
            <person name="Andreopoulos W.B."/>
            <person name="Clum A."/>
            <person name="Lindquist E."/>
            <person name="Daum C."/>
            <person name="Ramamoorthy G.K."/>
            <person name="Gryganskyi A."/>
            <person name="Culley D."/>
            <person name="Magnuson J.K."/>
            <person name="James T.Y."/>
            <person name="O'Malley M.A."/>
            <person name="Stajich J.E."/>
            <person name="Spatafora J.W."/>
            <person name="Visel A."/>
            <person name="Grigoriev I.V."/>
        </authorList>
    </citation>
    <scope>NUCLEOTIDE SEQUENCE [LARGE SCALE GENOMIC DNA]</scope>
    <source>
        <strain evidence="2 3">ATCC 12442</strain>
    </source>
</reference>
<accession>A0A1Y1WA11</accession>
<dbReference type="RefSeq" id="XP_040743714.1">
    <property type="nucleotide sequence ID" value="XM_040887442.1"/>
</dbReference>
<dbReference type="Proteomes" id="UP000193922">
    <property type="component" value="Unassembled WGS sequence"/>
</dbReference>
<feature type="chain" id="PRO_5013208809" description="Secreted protein" evidence="1">
    <location>
        <begin position="23"/>
        <end position="98"/>
    </location>
</feature>
<keyword evidence="1" id="KW-0732">Signal</keyword>
<dbReference type="EMBL" id="MCFD01000006">
    <property type="protein sequence ID" value="ORX70076.1"/>
    <property type="molecule type" value="Genomic_DNA"/>
</dbReference>